<protein>
    <submittedName>
        <fullName evidence="1">Uncharacterized protein</fullName>
    </submittedName>
</protein>
<accession>A0ABX5PTU7</accession>
<dbReference type="Proteomes" id="UP000248584">
    <property type="component" value="Unassembled WGS sequence"/>
</dbReference>
<organism evidence="1 2">
    <name type="scientific">Nonlabens dokdonensis</name>
    <dbReference type="NCBI Taxonomy" id="328515"/>
    <lineage>
        <taxon>Bacteria</taxon>
        <taxon>Pseudomonadati</taxon>
        <taxon>Bacteroidota</taxon>
        <taxon>Flavobacteriia</taxon>
        <taxon>Flavobacteriales</taxon>
        <taxon>Flavobacteriaceae</taxon>
        <taxon>Nonlabens</taxon>
    </lineage>
</organism>
<keyword evidence="2" id="KW-1185">Reference proteome</keyword>
<evidence type="ECO:0000313" key="2">
    <source>
        <dbReference type="Proteomes" id="UP000248584"/>
    </source>
</evidence>
<proteinExistence type="predicted"/>
<comment type="caution">
    <text evidence="1">The sequence shown here is derived from an EMBL/GenBank/DDBJ whole genome shotgun (WGS) entry which is preliminary data.</text>
</comment>
<sequence length="45" mass="4994">MSLTLIKNNDPLRVVHNVKAAPEYAGLSIVHRRVNRGVIQLVTSI</sequence>
<name>A0ABX5PTU7_9FLAO</name>
<dbReference type="RefSeq" id="WP_015363370.1">
    <property type="nucleotide sequence ID" value="NZ_QKZR01000009.1"/>
</dbReference>
<dbReference type="EMBL" id="QKZR01000009">
    <property type="protein sequence ID" value="PZX36691.1"/>
    <property type="molecule type" value="Genomic_DNA"/>
</dbReference>
<evidence type="ECO:0000313" key="1">
    <source>
        <dbReference type="EMBL" id="PZX36691.1"/>
    </source>
</evidence>
<gene>
    <name evidence="1" type="ORF">LX97_03448</name>
</gene>
<reference evidence="1 2" key="1">
    <citation type="submission" date="2018-06" db="EMBL/GenBank/DDBJ databases">
        <title>Genomic Encyclopedia of Archaeal and Bacterial Type Strains, Phase II (KMG-II): from individual species to whole genera.</title>
        <authorList>
            <person name="Goeker M."/>
        </authorList>
    </citation>
    <scope>NUCLEOTIDE SEQUENCE [LARGE SCALE GENOMIC DNA]</scope>
    <source>
        <strain evidence="1 2">DSM 17205</strain>
    </source>
</reference>